<reference evidence="2" key="1">
    <citation type="submission" date="2021-01" db="EMBL/GenBank/DDBJ databases">
        <title>Genome sequence of Phenylobacterium sp. 20VBR1 isolated from a valley glaceir, Ny-Alesund, Svalbard.</title>
        <authorList>
            <person name="Thomas F.A."/>
            <person name="Krishnan K.P."/>
            <person name="Sinha R.K."/>
        </authorList>
    </citation>
    <scope>NUCLEOTIDE SEQUENCE</scope>
    <source>
        <strain evidence="2">20VBR1</strain>
    </source>
</reference>
<name>A0A974S865_9CAUL</name>
<feature type="compositionally biased region" description="Basic and acidic residues" evidence="1">
    <location>
        <begin position="66"/>
        <end position="80"/>
    </location>
</feature>
<dbReference type="EMBL" id="CP068570">
    <property type="protein sequence ID" value="QQZ49248.1"/>
    <property type="molecule type" value="Genomic_DNA"/>
</dbReference>
<evidence type="ECO:0000256" key="1">
    <source>
        <dbReference type="SAM" id="MobiDB-lite"/>
    </source>
</evidence>
<evidence type="ECO:0000313" key="2">
    <source>
        <dbReference type="EMBL" id="QQZ49248.1"/>
    </source>
</evidence>
<accession>A0A974S865</accession>
<dbReference type="AlphaFoldDB" id="A0A974S865"/>
<organism evidence="2">
    <name type="scientific">Phenylobacterium glaciei</name>
    <dbReference type="NCBI Taxonomy" id="2803784"/>
    <lineage>
        <taxon>Bacteria</taxon>
        <taxon>Pseudomonadati</taxon>
        <taxon>Pseudomonadota</taxon>
        <taxon>Alphaproteobacteria</taxon>
        <taxon>Caulobacterales</taxon>
        <taxon>Caulobacteraceae</taxon>
        <taxon>Phenylobacterium</taxon>
    </lineage>
</organism>
<feature type="region of interest" description="Disordered" evidence="1">
    <location>
        <begin position="59"/>
        <end position="100"/>
    </location>
</feature>
<protein>
    <submittedName>
        <fullName evidence="2">Uncharacterized protein</fullName>
    </submittedName>
</protein>
<gene>
    <name evidence="2" type="ORF">JKL49_19330</name>
</gene>
<proteinExistence type="predicted"/>
<sequence>MTHTTTNIMIALDGDNAYVESHILAFARLKKDGEKFDTLTLARAVDHFKSATGPGACRAAHGLGMEPRDAHGRDLGPRDHRPGRHGSGAGSQDPDDLIYG</sequence>